<evidence type="ECO:0000259" key="2">
    <source>
        <dbReference type="PROSITE" id="PS51084"/>
    </source>
</evidence>
<feature type="domain" description="HIT" evidence="2">
    <location>
        <begin position="52"/>
        <end position="160"/>
    </location>
</feature>
<keyword evidence="4" id="KW-1185">Reference proteome</keyword>
<dbReference type="Proteomes" id="UP000253606">
    <property type="component" value="Chromosome"/>
</dbReference>
<name>A0A2Z5FS33_9BACT</name>
<evidence type="ECO:0000313" key="3">
    <source>
        <dbReference type="EMBL" id="AXC09561.1"/>
    </source>
</evidence>
<accession>A0A2Z5FS33</accession>
<dbReference type="InterPro" id="IPR052908">
    <property type="entry name" value="AP-4-A_phosphorylase"/>
</dbReference>
<reference evidence="3 4" key="1">
    <citation type="journal article" date="2018" name="Front. Microbiol.">
        <title>Hydrolytic Capabilities as a Key to Environmental Success: Chitinolytic and Cellulolytic Acidobacteria From Acidic Sub-arctic Soils and Boreal Peatlands.</title>
        <authorList>
            <person name="Belova S.E."/>
            <person name="Ravin N.V."/>
            <person name="Pankratov T.A."/>
            <person name="Rakitin A.L."/>
            <person name="Ivanova A.A."/>
            <person name="Beletsky A.V."/>
            <person name="Mardanov A.V."/>
            <person name="Sinninghe Damste J.S."/>
            <person name="Dedysh S.N."/>
        </authorList>
    </citation>
    <scope>NUCLEOTIDE SEQUENCE [LARGE SCALE GENOMIC DNA]</scope>
    <source>
        <strain evidence="3 4">SBC82</strain>
    </source>
</reference>
<evidence type="ECO:0000256" key="1">
    <source>
        <dbReference type="PROSITE-ProRule" id="PRU00464"/>
    </source>
</evidence>
<dbReference type="OrthoDB" id="9784774at2"/>
<dbReference type="PANTHER" id="PTHR42997">
    <property type="entry name" value="HIT FAMILY HYDROLASE"/>
    <property type="match status" value="1"/>
</dbReference>
<dbReference type="RefSeq" id="WP_114205381.1">
    <property type="nucleotide sequence ID" value="NZ_CP030840.1"/>
</dbReference>
<evidence type="ECO:0000313" key="4">
    <source>
        <dbReference type="Proteomes" id="UP000253606"/>
    </source>
</evidence>
<protein>
    <submittedName>
        <fullName evidence="3">HIT family protein</fullName>
    </submittedName>
</protein>
<dbReference type="PANTHER" id="PTHR42997:SF1">
    <property type="entry name" value="AP-4-A PHOSPHORYLASE"/>
    <property type="match status" value="1"/>
</dbReference>
<dbReference type="InterPro" id="IPR036265">
    <property type="entry name" value="HIT-like_sf"/>
</dbReference>
<feature type="short sequence motif" description="Histidine triad motif" evidence="1">
    <location>
        <begin position="145"/>
        <end position="149"/>
    </location>
</feature>
<dbReference type="SUPFAM" id="SSF54197">
    <property type="entry name" value="HIT-like"/>
    <property type="match status" value="1"/>
</dbReference>
<sequence>MDHLWTPWRYAYVSAADGAERQGVPHELAAWPGDHHCVFCNMIAAVDYAELHGMPIAEAERAAGIVHRAGHTFLCLNAYPYASGHVMIVPYLHGSSLAALDRLISHEMMDLAQQTERLFADLYSPHGMNFGLNLGKAAGAGVAGHLHLHALPRWDGDTNFMTTTAETRVLPEALTITWERMRKAFLEPSVQKC</sequence>
<dbReference type="InterPro" id="IPR011146">
    <property type="entry name" value="HIT-like"/>
</dbReference>
<proteinExistence type="predicted"/>
<dbReference type="PROSITE" id="PS51084">
    <property type="entry name" value="HIT_2"/>
    <property type="match status" value="1"/>
</dbReference>
<dbReference type="AlphaFoldDB" id="A0A2Z5FS33"/>
<dbReference type="EMBL" id="CP030840">
    <property type="protein sequence ID" value="AXC09561.1"/>
    <property type="molecule type" value="Genomic_DNA"/>
</dbReference>
<organism evidence="3 4">
    <name type="scientific">Acidisarcina polymorpha</name>
    <dbReference type="NCBI Taxonomy" id="2211140"/>
    <lineage>
        <taxon>Bacteria</taxon>
        <taxon>Pseudomonadati</taxon>
        <taxon>Acidobacteriota</taxon>
        <taxon>Terriglobia</taxon>
        <taxon>Terriglobales</taxon>
        <taxon>Acidobacteriaceae</taxon>
        <taxon>Acidisarcina</taxon>
    </lineage>
</organism>
<dbReference type="Pfam" id="PF01230">
    <property type="entry name" value="HIT"/>
    <property type="match status" value="1"/>
</dbReference>
<dbReference type="GO" id="GO:0003824">
    <property type="term" value="F:catalytic activity"/>
    <property type="evidence" value="ECO:0007669"/>
    <property type="project" value="InterPro"/>
</dbReference>
<dbReference type="KEGG" id="abas:ACPOL_0176"/>
<dbReference type="Gene3D" id="3.30.428.10">
    <property type="entry name" value="HIT-like"/>
    <property type="match status" value="1"/>
</dbReference>
<gene>
    <name evidence="3" type="ORF">ACPOL_0176</name>
</gene>